<feature type="domain" description="LIM zinc-binding" evidence="10">
    <location>
        <begin position="299"/>
        <end position="359"/>
    </location>
</feature>
<gene>
    <name evidence="11" type="ORF">PECUL_23A022555</name>
</gene>
<feature type="region of interest" description="Disordered" evidence="9">
    <location>
        <begin position="368"/>
        <end position="390"/>
    </location>
</feature>
<keyword evidence="3 8" id="KW-0862">Zinc</keyword>
<dbReference type="CDD" id="cd09401">
    <property type="entry name" value="LIM_TLP_like"/>
    <property type="match status" value="1"/>
</dbReference>
<dbReference type="AlphaFoldDB" id="A0AAD1S8Y4"/>
<dbReference type="SMART" id="SM00132">
    <property type="entry name" value="LIM"/>
    <property type="match status" value="1"/>
</dbReference>
<keyword evidence="12" id="KW-1185">Reference proteome</keyword>
<keyword evidence="5 8" id="KW-0440">LIM domain</keyword>
<evidence type="ECO:0000256" key="3">
    <source>
        <dbReference type="ARBA" id="ARBA00022833"/>
    </source>
</evidence>
<feature type="compositionally biased region" description="Low complexity" evidence="9">
    <location>
        <begin position="369"/>
        <end position="382"/>
    </location>
</feature>
<name>A0AAD1S8Y4_PELCU</name>
<dbReference type="Pfam" id="PF00412">
    <property type="entry name" value="LIM"/>
    <property type="match status" value="1"/>
</dbReference>
<keyword evidence="1" id="KW-0488">Methylation</keyword>
<evidence type="ECO:0000256" key="8">
    <source>
        <dbReference type="PROSITE-ProRule" id="PRU00125"/>
    </source>
</evidence>
<evidence type="ECO:0000256" key="1">
    <source>
        <dbReference type="ARBA" id="ARBA00022481"/>
    </source>
</evidence>
<dbReference type="EMBL" id="OW240916">
    <property type="protein sequence ID" value="CAH2293553.1"/>
    <property type="molecule type" value="Genomic_DNA"/>
</dbReference>
<dbReference type="PANTHER" id="PTHR46074:SF6">
    <property type="entry name" value="CYSTEINE-RICH PROTEIN 1 ISOFORM X1"/>
    <property type="match status" value="1"/>
</dbReference>
<dbReference type="FunFam" id="2.10.110.10:FF:000054">
    <property type="entry name" value="Cysteine-rich protein 1"/>
    <property type="match status" value="1"/>
</dbReference>
<dbReference type="InterPro" id="IPR001781">
    <property type="entry name" value="Znf_LIM"/>
</dbReference>
<dbReference type="GO" id="GO:0010468">
    <property type="term" value="P:regulation of gene expression"/>
    <property type="evidence" value="ECO:0007669"/>
    <property type="project" value="TreeGrafter"/>
</dbReference>
<keyword evidence="4" id="KW-0007">Acetylation</keyword>
<dbReference type="Gene3D" id="2.10.110.10">
    <property type="entry name" value="Cysteine Rich Protein"/>
    <property type="match status" value="1"/>
</dbReference>
<evidence type="ECO:0000256" key="9">
    <source>
        <dbReference type="SAM" id="MobiDB-lite"/>
    </source>
</evidence>
<dbReference type="GO" id="GO:0008630">
    <property type="term" value="P:intrinsic apoptotic signaling pathway in response to DNA damage"/>
    <property type="evidence" value="ECO:0007669"/>
    <property type="project" value="TreeGrafter"/>
</dbReference>
<evidence type="ECO:0000259" key="10">
    <source>
        <dbReference type="PROSITE" id="PS50023"/>
    </source>
</evidence>
<evidence type="ECO:0000256" key="7">
    <source>
        <dbReference type="ARBA" id="ARBA00072537"/>
    </source>
</evidence>
<organism evidence="11 12">
    <name type="scientific">Pelobates cultripes</name>
    <name type="common">Western spadefoot toad</name>
    <dbReference type="NCBI Taxonomy" id="61616"/>
    <lineage>
        <taxon>Eukaryota</taxon>
        <taxon>Metazoa</taxon>
        <taxon>Chordata</taxon>
        <taxon>Craniata</taxon>
        <taxon>Vertebrata</taxon>
        <taxon>Euteleostomi</taxon>
        <taxon>Amphibia</taxon>
        <taxon>Batrachia</taxon>
        <taxon>Anura</taxon>
        <taxon>Pelobatoidea</taxon>
        <taxon>Pelobatidae</taxon>
        <taxon>Pelobates</taxon>
    </lineage>
</organism>
<sequence>MHTLQEFGQVSHYKLNQDKTQALPLHMPREEQQRMKDEYQFDWRGTGLPNIHQYYKATALATGILLHSPAGELQWVDMEKTQIPEYNLIDLMWTPKHLRPPKLRLFPTTIYTIKVWDKFMHAQDCKTVFHAQAPLTALKAISPNLPLAKWSNAGITHIHQIVNNSKVEQFIDLQTKWQLPTKELFTYLRIKGIIMAHVQLHHTKPQDTLVTTTNILKRCWTTPSKQKAISLCYRMWNDTQPNQTPLCKTRWEADCSLEIPDADWVQLESSAHKGVLLSYHWVPVLSSTGTPGTEEKMISYCPICGKPVYFAERKRSLGKDYHPLCLKCYKCKRQLTAGQHAENDDKPYCNRCYLQHFGPRGVRGLTSRTSLGSGAAASSTALKTGNENNS</sequence>
<accession>A0AAD1S8Y4</accession>
<reference evidence="11" key="1">
    <citation type="submission" date="2022-03" db="EMBL/GenBank/DDBJ databases">
        <authorList>
            <person name="Alioto T."/>
            <person name="Alioto T."/>
            <person name="Gomez Garrido J."/>
        </authorList>
    </citation>
    <scope>NUCLEOTIDE SEQUENCE</scope>
</reference>
<dbReference type="PROSITE" id="PS50023">
    <property type="entry name" value="LIM_DOMAIN_2"/>
    <property type="match status" value="1"/>
</dbReference>
<dbReference type="GO" id="GO:0008270">
    <property type="term" value="F:zinc ion binding"/>
    <property type="evidence" value="ECO:0007669"/>
    <property type="project" value="TreeGrafter"/>
</dbReference>
<dbReference type="SUPFAM" id="SSF57716">
    <property type="entry name" value="Glucocorticoid receptor-like (DNA-binding domain)"/>
    <property type="match status" value="2"/>
</dbReference>
<keyword evidence="2 8" id="KW-0479">Metal-binding</keyword>
<protein>
    <recommendedName>
        <fullName evidence="7">Cysteine-rich protein 1</fullName>
    </recommendedName>
</protein>
<evidence type="ECO:0000256" key="5">
    <source>
        <dbReference type="ARBA" id="ARBA00023038"/>
    </source>
</evidence>
<dbReference type="Proteomes" id="UP001295444">
    <property type="component" value="Chromosome 05"/>
</dbReference>
<dbReference type="PROSITE" id="PS00478">
    <property type="entry name" value="LIM_DOMAIN_1"/>
    <property type="match status" value="1"/>
</dbReference>
<dbReference type="PANTHER" id="PTHR46074">
    <property type="entry name" value="CYSTEINE-RICH PROTEIN CRIP FAMILY MEMBER"/>
    <property type="match status" value="1"/>
</dbReference>
<evidence type="ECO:0000313" key="12">
    <source>
        <dbReference type="Proteomes" id="UP001295444"/>
    </source>
</evidence>
<evidence type="ECO:0000256" key="4">
    <source>
        <dbReference type="ARBA" id="ARBA00022990"/>
    </source>
</evidence>
<evidence type="ECO:0000313" key="11">
    <source>
        <dbReference type="EMBL" id="CAH2293553.1"/>
    </source>
</evidence>
<evidence type="ECO:0000256" key="6">
    <source>
        <dbReference type="ARBA" id="ARBA00055254"/>
    </source>
</evidence>
<evidence type="ECO:0000256" key="2">
    <source>
        <dbReference type="ARBA" id="ARBA00022723"/>
    </source>
</evidence>
<proteinExistence type="predicted"/>
<comment type="function">
    <text evidence="6">Seems to have a role in zinc absorption and may function as an intracellular zinc transport protein.</text>
</comment>